<dbReference type="PROSITE" id="PS50042">
    <property type="entry name" value="CNMP_BINDING_3"/>
    <property type="match status" value="1"/>
</dbReference>
<gene>
    <name evidence="2" type="ORF">OHU69_45885</name>
</gene>
<sequence length="153" mass="17374">MRTPFPTRITALPPEYRSRLMEHARDVSFREGARLFSEGGHADRFWIIRSGAVAMDLHVPGRQPAVIEDLGRGELVGWSWMFKPYRWHMGAKATTPVRTHEFDALTVRMLMDADPAFGFVVGHWVSQVLAHRLQATRVRLLDLYAPYGSGSVV</sequence>
<reference evidence="2" key="1">
    <citation type="submission" date="2022-10" db="EMBL/GenBank/DDBJ databases">
        <title>The complete genomes of actinobacterial strains from the NBC collection.</title>
        <authorList>
            <person name="Joergensen T.S."/>
            <person name="Alvarez Arevalo M."/>
            <person name="Sterndorff E.B."/>
            <person name="Faurdal D."/>
            <person name="Vuksanovic O."/>
            <person name="Mourched A.-S."/>
            <person name="Charusanti P."/>
            <person name="Shaw S."/>
            <person name="Blin K."/>
            <person name="Weber T."/>
        </authorList>
    </citation>
    <scope>NUCLEOTIDE SEQUENCE</scope>
    <source>
        <strain evidence="2">NBC_00119</strain>
    </source>
</reference>
<protein>
    <submittedName>
        <fullName evidence="2">Cyclic nucleotide-binding domain-containing protein</fullName>
    </submittedName>
</protein>
<organism evidence="2">
    <name type="scientific">Streptomyces sp. NBC_00119</name>
    <dbReference type="NCBI Taxonomy" id="2975659"/>
    <lineage>
        <taxon>Bacteria</taxon>
        <taxon>Bacillati</taxon>
        <taxon>Actinomycetota</taxon>
        <taxon>Actinomycetes</taxon>
        <taxon>Kitasatosporales</taxon>
        <taxon>Streptomycetaceae</taxon>
        <taxon>Streptomyces</taxon>
    </lineage>
</organism>
<feature type="domain" description="Cyclic nucleotide-binding" evidence="1">
    <location>
        <begin position="8"/>
        <end position="77"/>
    </location>
</feature>
<name>A0AAU1UKF7_9ACTN</name>
<dbReference type="Pfam" id="PF00027">
    <property type="entry name" value="cNMP_binding"/>
    <property type="match status" value="1"/>
</dbReference>
<dbReference type="InterPro" id="IPR018490">
    <property type="entry name" value="cNMP-bd_dom_sf"/>
</dbReference>
<dbReference type="InterPro" id="IPR014710">
    <property type="entry name" value="RmlC-like_jellyroll"/>
</dbReference>
<dbReference type="Gene3D" id="2.60.120.10">
    <property type="entry name" value="Jelly Rolls"/>
    <property type="match status" value="1"/>
</dbReference>
<proteinExistence type="predicted"/>
<dbReference type="CDD" id="cd00038">
    <property type="entry name" value="CAP_ED"/>
    <property type="match status" value="1"/>
</dbReference>
<dbReference type="AlphaFoldDB" id="A0AAU1UKF7"/>
<dbReference type="SUPFAM" id="SSF51206">
    <property type="entry name" value="cAMP-binding domain-like"/>
    <property type="match status" value="1"/>
</dbReference>
<dbReference type="EMBL" id="CP108195">
    <property type="protein sequence ID" value="WTS17721.1"/>
    <property type="molecule type" value="Genomic_DNA"/>
</dbReference>
<accession>A0AAU1UKF7</accession>
<evidence type="ECO:0000259" key="1">
    <source>
        <dbReference type="PROSITE" id="PS50042"/>
    </source>
</evidence>
<evidence type="ECO:0000313" key="2">
    <source>
        <dbReference type="EMBL" id="WTS17721.1"/>
    </source>
</evidence>
<dbReference type="InterPro" id="IPR000595">
    <property type="entry name" value="cNMP-bd_dom"/>
</dbReference>